<evidence type="ECO:0000313" key="1">
    <source>
        <dbReference type="EMBL" id="NYH92492.1"/>
    </source>
</evidence>
<reference evidence="1 2" key="1">
    <citation type="submission" date="2020-07" db="EMBL/GenBank/DDBJ databases">
        <title>Sequencing the genomes of 1000 actinobacteria strains.</title>
        <authorList>
            <person name="Klenk H.-P."/>
        </authorList>
    </citation>
    <scope>NUCLEOTIDE SEQUENCE [LARGE SCALE GENOMIC DNA]</scope>
    <source>
        <strain evidence="1 2">DSM 18448</strain>
    </source>
</reference>
<accession>A0A852ZLL4</accession>
<protein>
    <submittedName>
        <fullName evidence="1">Uncharacterized protein</fullName>
    </submittedName>
</protein>
<keyword evidence="2" id="KW-1185">Reference proteome</keyword>
<organism evidence="1 2">
    <name type="scientific">Actinopolymorpha rutila</name>
    <dbReference type="NCBI Taxonomy" id="446787"/>
    <lineage>
        <taxon>Bacteria</taxon>
        <taxon>Bacillati</taxon>
        <taxon>Actinomycetota</taxon>
        <taxon>Actinomycetes</taxon>
        <taxon>Propionibacteriales</taxon>
        <taxon>Actinopolymorphaceae</taxon>
        <taxon>Actinopolymorpha</taxon>
    </lineage>
</organism>
<proteinExistence type="predicted"/>
<gene>
    <name evidence="1" type="ORF">F4554_005130</name>
</gene>
<sequence>MDNSKWPLQVVVRSSIIDQSMLGMSGMNSPTQDLPR</sequence>
<dbReference type="EMBL" id="JACBZH010000001">
    <property type="protein sequence ID" value="NYH92492.1"/>
    <property type="molecule type" value="Genomic_DNA"/>
</dbReference>
<dbReference type="Proteomes" id="UP000579605">
    <property type="component" value="Unassembled WGS sequence"/>
</dbReference>
<dbReference type="AlphaFoldDB" id="A0A852ZLL4"/>
<name>A0A852ZLL4_9ACTN</name>
<evidence type="ECO:0000313" key="2">
    <source>
        <dbReference type="Proteomes" id="UP000579605"/>
    </source>
</evidence>
<comment type="caution">
    <text evidence="1">The sequence shown here is derived from an EMBL/GenBank/DDBJ whole genome shotgun (WGS) entry which is preliminary data.</text>
</comment>